<protein>
    <submittedName>
        <fullName evidence="1">Uncharacterized protein</fullName>
    </submittedName>
</protein>
<evidence type="ECO:0000313" key="2">
    <source>
        <dbReference type="Proteomes" id="UP000199642"/>
    </source>
</evidence>
<dbReference type="InterPro" id="IPR055679">
    <property type="entry name" value="DUF7255"/>
</dbReference>
<dbReference type="Pfam" id="PF23913">
    <property type="entry name" value="DUF7255"/>
    <property type="match status" value="1"/>
</dbReference>
<name>A0A1I2R8P5_9BACT</name>
<keyword evidence="2" id="KW-1185">Reference proteome</keyword>
<dbReference type="EMBL" id="FOPC01000003">
    <property type="protein sequence ID" value="SFG34231.1"/>
    <property type="molecule type" value="Genomic_DNA"/>
</dbReference>
<dbReference type="Proteomes" id="UP000199642">
    <property type="component" value="Unassembled WGS sequence"/>
</dbReference>
<dbReference type="AlphaFoldDB" id="A0A1I2R8P5"/>
<evidence type="ECO:0000313" key="1">
    <source>
        <dbReference type="EMBL" id="SFG34231.1"/>
    </source>
</evidence>
<gene>
    <name evidence="1" type="ORF">SAMN04487988_10320</name>
</gene>
<organism evidence="1 2">
    <name type="scientific">Algoriphagus hitonicola</name>
    <dbReference type="NCBI Taxonomy" id="435880"/>
    <lineage>
        <taxon>Bacteria</taxon>
        <taxon>Pseudomonadati</taxon>
        <taxon>Bacteroidota</taxon>
        <taxon>Cytophagia</taxon>
        <taxon>Cytophagales</taxon>
        <taxon>Cyclobacteriaceae</taxon>
        <taxon>Algoriphagus</taxon>
    </lineage>
</organism>
<dbReference type="STRING" id="435880.SAMN04487988_10320"/>
<dbReference type="OrthoDB" id="4619215at2"/>
<reference evidence="2" key="1">
    <citation type="submission" date="2016-10" db="EMBL/GenBank/DDBJ databases">
        <authorList>
            <person name="Varghese N."/>
            <person name="Submissions S."/>
        </authorList>
    </citation>
    <scope>NUCLEOTIDE SEQUENCE [LARGE SCALE GENOMIC DNA]</scope>
    <source>
        <strain evidence="2">DSM 19315</strain>
    </source>
</reference>
<proteinExistence type="predicted"/>
<sequence length="223" mass="26237">MSSIFVENLFSILREELIAVEENFTLEVNPDFLDEKGKNWLQEIFEELSGQGSFPQLEKVKFDLKINRTVVLFDFELNFNRYRLKTFRSGLYENFQFPFVESHKRLCRTYEKECMKAGLQARYWNGPPVATQWFGDSEEIGDFSGNGSSGWKLRAYNDSQIDLLSRIHGFKLIRISPYETLMTGGALRRLDQLLMNPKEEQQKVVLNWLIRKLEIDSEKKNQL</sequence>
<dbReference type="RefSeq" id="WP_092789424.1">
    <property type="nucleotide sequence ID" value="NZ_FOPC01000003.1"/>
</dbReference>
<accession>A0A1I2R8P5</accession>